<dbReference type="InParanoid" id="A0A0H2RMC1"/>
<protein>
    <submittedName>
        <fullName evidence="2">Uncharacterized protein</fullName>
    </submittedName>
</protein>
<dbReference type="EMBL" id="KQ085966">
    <property type="protein sequence ID" value="KLO13019.1"/>
    <property type="molecule type" value="Genomic_DNA"/>
</dbReference>
<feature type="region of interest" description="Disordered" evidence="1">
    <location>
        <begin position="17"/>
        <end position="51"/>
    </location>
</feature>
<sequence length="51" mass="5635">MVDASVPFVGTPMCRPSSLSRVHPSASKSRCAGGASRRRRWSGCRPRVNRY</sequence>
<evidence type="ECO:0000256" key="1">
    <source>
        <dbReference type="SAM" id="MobiDB-lite"/>
    </source>
</evidence>
<accession>A0A0H2RMC1</accession>
<evidence type="ECO:0000313" key="2">
    <source>
        <dbReference type="EMBL" id="KLO13019.1"/>
    </source>
</evidence>
<keyword evidence="3" id="KW-1185">Reference proteome</keyword>
<feature type="compositionally biased region" description="Basic residues" evidence="1">
    <location>
        <begin position="36"/>
        <end position="51"/>
    </location>
</feature>
<dbReference type="Proteomes" id="UP000053477">
    <property type="component" value="Unassembled WGS sequence"/>
</dbReference>
<gene>
    <name evidence="2" type="ORF">SCHPADRAFT_904543</name>
</gene>
<dbReference type="AlphaFoldDB" id="A0A0H2RMC1"/>
<evidence type="ECO:0000313" key="3">
    <source>
        <dbReference type="Proteomes" id="UP000053477"/>
    </source>
</evidence>
<reference evidence="2 3" key="1">
    <citation type="submission" date="2015-04" db="EMBL/GenBank/DDBJ databases">
        <title>Complete genome sequence of Schizopora paradoxa KUC8140, a cosmopolitan wood degrader in East Asia.</title>
        <authorList>
            <consortium name="DOE Joint Genome Institute"/>
            <person name="Min B."/>
            <person name="Park H."/>
            <person name="Jang Y."/>
            <person name="Kim J.-J."/>
            <person name="Kim K.H."/>
            <person name="Pangilinan J."/>
            <person name="Lipzen A."/>
            <person name="Riley R."/>
            <person name="Grigoriev I.V."/>
            <person name="Spatafora J.W."/>
            <person name="Choi I.-G."/>
        </authorList>
    </citation>
    <scope>NUCLEOTIDE SEQUENCE [LARGE SCALE GENOMIC DNA]</scope>
    <source>
        <strain evidence="2 3">KUC8140</strain>
    </source>
</reference>
<proteinExistence type="predicted"/>
<feature type="compositionally biased region" description="Low complexity" evidence="1">
    <location>
        <begin position="25"/>
        <end position="35"/>
    </location>
</feature>
<organism evidence="2 3">
    <name type="scientific">Schizopora paradoxa</name>
    <dbReference type="NCBI Taxonomy" id="27342"/>
    <lineage>
        <taxon>Eukaryota</taxon>
        <taxon>Fungi</taxon>
        <taxon>Dikarya</taxon>
        <taxon>Basidiomycota</taxon>
        <taxon>Agaricomycotina</taxon>
        <taxon>Agaricomycetes</taxon>
        <taxon>Hymenochaetales</taxon>
        <taxon>Schizoporaceae</taxon>
        <taxon>Schizopora</taxon>
    </lineage>
</organism>
<name>A0A0H2RMC1_9AGAM</name>